<feature type="chain" id="PRO_5040122688" description="Kelch repeat-containing protein" evidence="6">
    <location>
        <begin position="27"/>
        <end position="680"/>
    </location>
</feature>
<dbReference type="Gene3D" id="2.120.10.80">
    <property type="entry name" value="Kelch-type beta propeller"/>
    <property type="match status" value="1"/>
</dbReference>
<organism evidence="7 8">
    <name type="scientific">Mortierella alpina</name>
    <name type="common">Oleaginous fungus</name>
    <name type="synonym">Mortierella renispora</name>
    <dbReference type="NCBI Taxonomy" id="64518"/>
    <lineage>
        <taxon>Eukaryota</taxon>
        <taxon>Fungi</taxon>
        <taxon>Fungi incertae sedis</taxon>
        <taxon>Mucoromycota</taxon>
        <taxon>Mortierellomycotina</taxon>
        <taxon>Mortierellomycetes</taxon>
        <taxon>Mortierellales</taxon>
        <taxon>Mortierellaceae</taxon>
        <taxon>Mortierella</taxon>
    </lineage>
</organism>
<name>A0A9P8A5B0_MORAP</name>
<reference evidence="7" key="1">
    <citation type="submission" date="2021-07" db="EMBL/GenBank/DDBJ databases">
        <title>Draft genome of Mortierella alpina, strain LL118, isolated from an aspen leaf litter sample.</title>
        <authorList>
            <person name="Yang S."/>
            <person name="Vinatzer B.A."/>
        </authorList>
    </citation>
    <scope>NUCLEOTIDE SEQUENCE</scope>
    <source>
        <strain evidence="7">LL118</strain>
    </source>
</reference>
<keyword evidence="3" id="KW-0175">Coiled coil</keyword>
<keyword evidence="5" id="KW-1133">Transmembrane helix</keyword>
<dbReference type="InterPro" id="IPR011043">
    <property type="entry name" value="Gal_Oxase/kelch_b-propeller"/>
</dbReference>
<feature type="compositionally biased region" description="Polar residues" evidence="4">
    <location>
        <begin position="618"/>
        <end position="633"/>
    </location>
</feature>
<keyword evidence="6" id="KW-0732">Signal</keyword>
<dbReference type="EMBL" id="JAIFTL010000133">
    <property type="protein sequence ID" value="KAG9322706.1"/>
    <property type="molecule type" value="Genomic_DNA"/>
</dbReference>
<evidence type="ECO:0000256" key="2">
    <source>
        <dbReference type="ARBA" id="ARBA00022737"/>
    </source>
</evidence>
<keyword evidence="1" id="KW-0880">Kelch repeat</keyword>
<evidence type="ECO:0000256" key="1">
    <source>
        <dbReference type="ARBA" id="ARBA00022441"/>
    </source>
</evidence>
<evidence type="ECO:0008006" key="9">
    <source>
        <dbReference type="Google" id="ProtNLM"/>
    </source>
</evidence>
<dbReference type="PANTHER" id="PTHR46093:SF18">
    <property type="entry name" value="FIBRONECTIN TYPE-III DOMAIN-CONTAINING PROTEIN"/>
    <property type="match status" value="1"/>
</dbReference>
<keyword evidence="5" id="KW-0812">Transmembrane</keyword>
<proteinExistence type="predicted"/>
<evidence type="ECO:0000256" key="3">
    <source>
        <dbReference type="SAM" id="Coils"/>
    </source>
</evidence>
<accession>A0A9P8A5B0</accession>
<dbReference type="InterPro" id="IPR015915">
    <property type="entry name" value="Kelch-typ_b-propeller"/>
</dbReference>
<protein>
    <recommendedName>
        <fullName evidence="9">Kelch repeat-containing protein</fullName>
    </recommendedName>
</protein>
<feature type="transmembrane region" description="Helical" evidence="5">
    <location>
        <begin position="370"/>
        <end position="393"/>
    </location>
</feature>
<sequence length="680" mass="73300">MHLLHTTPSPLAAALLLSACTFSVLAQVPVPTAAMAYTTVDESTFYVQGGFSGYAVDKTMELTDQFFSLDLTKNWTSSSPPWKQLTPASTMTGPKVWGHSMVISKSSAVIWSNQATQGVFTFSLPDRTWGAPVGLPIGFSTMFKLKAALDPGTSMVYVPYGMGTGENMAVYSSNTRSYLPSAPMTPAVVIAPGSYGYSSVWSTQRNSVLVYGGRTAVASTNTLLAEYSPTQKTWLRVETTGELPGELSGHCMVPAYNGTKMIVFGGNHFTRGVQGSIYILDLRSLSWSKGAEAEPNHRRSDMACTASGDNFVAWGGETAGSNVNTFGTPIVYNLKTNAWTTEYLILPESVPGSTPSPSPGSTPPSTTKGISGAAIGGGVAAAVILILAALFVYKRHRSRNDTQRLSSHSLLEQGNDLDKTAVIAPPKEAAHAIIPAKEEIPPPVILQYQYAPVTTSGTQEHPALGPAYHYAPITTADHHYPTSQAVENQYHTSQAAEHQYPPSSGAEYQYSPSTAQGYHSPASTNQMYQNSPPTTSVGYSLSPAMTADGQQYSPSISTGSNPYSPTSTAVYHPPPPATPRYPIPPSQSSNVKVERGPEVKVVRNPQTHITDSEECKPQRSNQPQSHPISSGGSSDERLKQEIAFLKAQQEQQYQMQHQNMERLRLEQQELVELLKKQIKP</sequence>
<feature type="signal peptide" evidence="6">
    <location>
        <begin position="1"/>
        <end position="26"/>
    </location>
</feature>
<dbReference type="AlphaFoldDB" id="A0A9P8A5B0"/>
<evidence type="ECO:0000313" key="7">
    <source>
        <dbReference type="EMBL" id="KAG9322706.1"/>
    </source>
</evidence>
<dbReference type="Pfam" id="PF24681">
    <property type="entry name" value="Kelch_KLHDC2_KLHL20_DRC7"/>
    <property type="match status" value="1"/>
</dbReference>
<feature type="compositionally biased region" description="Polar residues" evidence="4">
    <location>
        <begin position="510"/>
        <end position="539"/>
    </location>
</feature>
<evidence type="ECO:0000256" key="5">
    <source>
        <dbReference type="SAM" id="Phobius"/>
    </source>
</evidence>
<dbReference type="PANTHER" id="PTHR46093">
    <property type="entry name" value="ACYL-COA-BINDING DOMAIN-CONTAINING PROTEIN 5"/>
    <property type="match status" value="1"/>
</dbReference>
<dbReference type="Proteomes" id="UP000717515">
    <property type="component" value="Unassembled WGS sequence"/>
</dbReference>
<comment type="caution">
    <text evidence="7">The sequence shown here is derived from an EMBL/GenBank/DDBJ whole genome shotgun (WGS) entry which is preliminary data.</text>
</comment>
<feature type="compositionally biased region" description="Polar residues" evidence="4">
    <location>
        <begin position="548"/>
        <end position="569"/>
    </location>
</feature>
<dbReference type="SUPFAM" id="SSF50965">
    <property type="entry name" value="Galactose oxidase, central domain"/>
    <property type="match status" value="1"/>
</dbReference>
<evidence type="ECO:0000256" key="4">
    <source>
        <dbReference type="SAM" id="MobiDB-lite"/>
    </source>
</evidence>
<feature type="compositionally biased region" description="Basic and acidic residues" evidence="4">
    <location>
        <begin position="592"/>
        <end position="601"/>
    </location>
</feature>
<feature type="coiled-coil region" evidence="3">
    <location>
        <begin position="646"/>
        <end position="677"/>
    </location>
</feature>
<gene>
    <name evidence="7" type="ORF">KVV02_000784</name>
</gene>
<evidence type="ECO:0000313" key="8">
    <source>
        <dbReference type="Proteomes" id="UP000717515"/>
    </source>
</evidence>
<keyword evidence="2" id="KW-0677">Repeat</keyword>
<feature type="compositionally biased region" description="Pro residues" evidence="4">
    <location>
        <begin position="572"/>
        <end position="585"/>
    </location>
</feature>
<feature type="region of interest" description="Disordered" evidence="4">
    <location>
        <begin position="490"/>
        <end position="640"/>
    </location>
</feature>
<evidence type="ECO:0000256" key="6">
    <source>
        <dbReference type="SAM" id="SignalP"/>
    </source>
</evidence>
<feature type="region of interest" description="Disordered" evidence="4">
    <location>
        <begin position="350"/>
        <end position="369"/>
    </location>
</feature>
<keyword evidence="5" id="KW-0472">Membrane</keyword>